<comment type="caution">
    <text evidence="1">The sequence shown here is derived from an EMBL/GenBank/DDBJ whole genome shotgun (WGS) entry which is preliminary data.</text>
</comment>
<keyword evidence="2" id="KW-1185">Reference proteome</keyword>
<evidence type="ECO:0000313" key="2">
    <source>
        <dbReference type="Proteomes" id="UP001620514"/>
    </source>
</evidence>
<dbReference type="Proteomes" id="UP001620514">
    <property type="component" value="Unassembled WGS sequence"/>
</dbReference>
<accession>A0ABW8ME22</accession>
<dbReference type="InterPro" id="IPR036663">
    <property type="entry name" value="Fumarylacetoacetase_C_sf"/>
</dbReference>
<dbReference type="RefSeq" id="WP_404605978.1">
    <property type="nucleotide sequence ID" value="NZ_JBIYDN010000004.1"/>
</dbReference>
<protein>
    <recommendedName>
        <fullName evidence="3">DUF2848 domain-containing protein</fullName>
    </recommendedName>
</protein>
<reference evidence="1 2" key="1">
    <citation type="submission" date="2024-10" db="EMBL/GenBank/DDBJ databases">
        <authorList>
            <person name="Deangelis K."/>
            <person name="Huntemann M."/>
            <person name="Clum A."/>
            <person name="Wang J."/>
            <person name="Palaniappan K."/>
            <person name="Ritter S."/>
            <person name="Chen I.-M."/>
            <person name="Stamatis D."/>
            <person name="Reddy T."/>
            <person name="O'Malley R."/>
            <person name="Daum C."/>
            <person name="Ng V."/>
            <person name="Ivanova N."/>
            <person name="Kyrpides N."/>
            <person name="Woyke T."/>
        </authorList>
    </citation>
    <scope>NUCLEOTIDE SEQUENCE [LARGE SCALE GENOMIC DNA]</scope>
    <source>
        <strain evidence="1 2">GAS97</strain>
    </source>
</reference>
<sequence>MSAEKQLSFEVVREGTSETIDVLVKRLVVAGWTGRDQAAVRHHIEELAERGVKAPGTTPVFYRVSAARLTRAEIIDVPGQGNSGEVEFVLFQHDGELYVSVGSDHTENDVEAYGVTVAKQMCEKPVATRAWPFTEVAPHWDQIHLRAWVIENGERTLYQQGQVSAMLDPAALLDGLAEVEEAFCDGTLMYNGTFDVIGPLRFARRLEVEMIDPVLERSITHGYNIEILPLRG</sequence>
<name>A0ABW8ME22_9BURK</name>
<evidence type="ECO:0000313" key="1">
    <source>
        <dbReference type="EMBL" id="MFK4441923.1"/>
    </source>
</evidence>
<reference evidence="1 2" key="2">
    <citation type="submission" date="2024-11" db="EMBL/GenBank/DDBJ databases">
        <title>Using genomics to understand microbial adaptation to soil warming.</title>
        <authorList>
            <person name="Deangelis K.M. PhD."/>
        </authorList>
    </citation>
    <scope>NUCLEOTIDE SEQUENCE [LARGE SCALE GENOMIC DNA]</scope>
    <source>
        <strain evidence="1 2">GAS97</strain>
    </source>
</reference>
<organism evidence="1 2">
    <name type="scientific">Caballeronia udeis</name>
    <dbReference type="NCBI Taxonomy" id="1232866"/>
    <lineage>
        <taxon>Bacteria</taxon>
        <taxon>Pseudomonadati</taxon>
        <taxon>Pseudomonadota</taxon>
        <taxon>Betaproteobacteria</taxon>
        <taxon>Burkholderiales</taxon>
        <taxon>Burkholderiaceae</taxon>
        <taxon>Caballeronia</taxon>
    </lineage>
</organism>
<evidence type="ECO:0008006" key="3">
    <source>
        <dbReference type="Google" id="ProtNLM"/>
    </source>
</evidence>
<gene>
    <name evidence="1" type="ORF">ABH943_001938</name>
</gene>
<dbReference type="Pfam" id="PF11010">
    <property type="entry name" value="DUF2848"/>
    <property type="match status" value="1"/>
</dbReference>
<proteinExistence type="predicted"/>
<dbReference type="SUPFAM" id="SSF56529">
    <property type="entry name" value="FAH"/>
    <property type="match status" value="1"/>
</dbReference>
<dbReference type="EMBL" id="JBIYDN010000004">
    <property type="protein sequence ID" value="MFK4441923.1"/>
    <property type="molecule type" value="Genomic_DNA"/>
</dbReference>
<dbReference type="InterPro" id="IPR021269">
    <property type="entry name" value="DUF2848"/>
</dbReference>